<name>A0A3M9NHV1_9BACT</name>
<dbReference type="AlphaFoldDB" id="A0A3M9NHV1"/>
<comment type="caution">
    <text evidence="3">The sequence shown here is derived from an EMBL/GenBank/DDBJ whole genome shotgun (WGS) entry which is preliminary data.</text>
</comment>
<sequence length="647" mass="65715">VASAAVGTGLGNYNIAYANGTLTVGVKSITVTASDRTKTYGDAVVFAGTEFSIPAGAIVNGDAINSVTLASTGAAATATVTTPGPTYPIVASAAVGTGLGNYNIAYANGTLTVGVKSITVTASDRTKTYGDAVVFAGTEFSIPAGAIVNGDAINSVTLASTGAAATATVTTPGPTYPIVASAAVGTGLGNYNIAYANGTLTVGVKSASVTPDNASKYCGQSDPSFTGTLTGFLESDNVTAAYNRTPTIESVGNSYTINATLSPAGVLSNYNITYNTANFTINSVSIDASNTSTAIQLGTASKTLTATVTSGATLVPNATVTFTITNNLNITPIIVTAMTNASGVANYSLPTGSLAVGLYQVIAVAGSGCSTSIAYFSVYDPNAGFVTGGGWINSPKGAYSADPTLTGKANFGFNAQYKKGNNTPDGNTEFQFQAGNLNFKSTNYGTGSLVIAGAKAIFQGTGTINGTGNYNFMISAIDGSINGGGGVDKFRIKIWTNADGSGVVYDNNKDSATNAVPATVLGGGSIVIHSTGNNKSRLMDTVISSSNVSMINNHGNLSNNLEGTGKLSIKVMPNPTSYHFTLILNSLSKENVKLTVTDITGRVVEQRTSVPANSTLQIGSQYHPGTYIAEFVQGHDRVTLRLIKEGK</sequence>
<dbReference type="InterPro" id="IPR026444">
    <property type="entry name" value="Secre_tail"/>
</dbReference>
<dbReference type="Pfam" id="PF18962">
    <property type="entry name" value="Por_Secre_tail"/>
    <property type="match status" value="1"/>
</dbReference>
<dbReference type="NCBIfam" id="TIGR04183">
    <property type="entry name" value="Por_Secre_tail"/>
    <property type="match status" value="1"/>
</dbReference>
<dbReference type="EMBL" id="RJJR01000007">
    <property type="protein sequence ID" value="RNI36538.1"/>
    <property type="molecule type" value="Genomic_DNA"/>
</dbReference>
<evidence type="ECO:0000259" key="2">
    <source>
        <dbReference type="Pfam" id="PF18962"/>
    </source>
</evidence>
<organism evidence="3 4">
    <name type="scientific">Hanamia caeni</name>
    <dbReference type="NCBI Taxonomy" id="2294116"/>
    <lineage>
        <taxon>Bacteria</taxon>
        <taxon>Pseudomonadati</taxon>
        <taxon>Bacteroidota</taxon>
        <taxon>Chitinophagia</taxon>
        <taxon>Chitinophagales</taxon>
        <taxon>Chitinophagaceae</taxon>
        <taxon>Hanamia</taxon>
    </lineage>
</organism>
<dbReference type="RefSeq" id="WP_148041893.1">
    <property type="nucleotide sequence ID" value="NZ_RJJR01000007.1"/>
</dbReference>
<feature type="domain" description="MBG" evidence="1">
    <location>
        <begin position="29"/>
        <end position="112"/>
    </location>
</feature>
<keyword evidence="4" id="KW-1185">Reference proteome</keyword>
<gene>
    <name evidence="3" type="ORF">EFY79_09415</name>
</gene>
<dbReference type="Proteomes" id="UP000267223">
    <property type="component" value="Unassembled WGS sequence"/>
</dbReference>
<accession>A0A3M9NHV1</accession>
<dbReference type="InterPro" id="IPR008964">
    <property type="entry name" value="Invasin/intimin_cell_adhesion"/>
</dbReference>
<dbReference type="SUPFAM" id="SSF49373">
    <property type="entry name" value="Invasin/intimin cell-adhesion fragments"/>
    <property type="match status" value="1"/>
</dbReference>
<feature type="domain" description="MBG" evidence="1">
    <location>
        <begin position="208"/>
        <end position="280"/>
    </location>
</feature>
<dbReference type="Gene3D" id="2.60.40.10">
    <property type="entry name" value="Immunoglobulins"/>
    <property type="match status" value="1"/>
</dbReference>
<feature type="non-terminal residue" evidence="3">
    <location>
        <position position="1"/>
    </location>
</feature>
<dbReference type="Pfam" id="PF18676">
    <property type="entry name" value="MBG_2"/>
    <property type="match status" value="3"/>
</dbReference>
<feature type="domain" description="Secretion system C-terminal sorting" evidence="2">
    <location>
        <begin position="572"/>
        <end position="640"/>
    </location>
</feature>
<evidence type="ECO:0000313" key="4">
    <source>
        <dbReference type="Proteomes" id="UP000267223"/>
    </source>
</evidence>
<protein>
    <submittedName>
        <fullName evidence="3">T9SS C-terminal target domain-containing protein</fullName>
    </submittedName>
</protein>
<reference evidence="3 4" key="1">
    <citation type="submission" date="2018-11" db="EMBL/GenBank/DDBJ databases">
        <title>Draft genome sequence of Ferruginibacter sp. BO-59.</title>
        <authorList>
            <person name="Im W.T."/>
        </authorList>
    </citation>
    <scope>NUCLEOTIDE SEQUENCE [LARGE SCALE GENOMIC DNA]</scope>
    <source>
        <strain evidence="3 4">BO-59</strain>
    </source>
</reference>
<proteinExistence type="predicted"/>
<dbReference type="InterPro" id="IPR041286">
    <property type="entry name" value="MBG_2"/>
</dbReference>
<evidence type="ECO:0000259" key="1">
    <source>
        <dbReference type="Pfam" id="PF18676"/>
    </source>
</evidence>
<dbReference type="OrthoDB" id="653844at2"/>
<evidence type="ECO:0000313" key="3">
    <source>
        <dbReference type="EMBL" id="RNI36538.1"/>
    </source>
</evidence>
<dbReference type="InterPro" id="IPR013783">
    <property type="entry name" value="Ig-like_fold"/>
</dbReference>
<feature type="domain" description="MBG" evidence="1">
    <location>
        <begin position="118"/>
        <end position="201"/>
    </location>
</feature>